<feature type="transmembrane region" description="Helical" evidence="2">
    <location>
        <begin position="265"/>
        <end position="283"/>
    </location>
</feature>
<dbReference type="Proteomes" id="UP001221757">
    <property type="component" value="Unassembled WGS sequence"/>
</dbReference>
<evidence type="ECO:0000313" key="3">
    <source>
        <dbReference type="EMBL" id="KAJ7645007.1"/>
    </source>
</evidence>
<reference evidence="3" key="1">
    <citation type="submission" date="2023-03" db="EMBL/GenBank/DDBJ databases">
        <title>Massive genome expansion in bonnet fungi (Mycena s.s.) driven by repeated elements and novel gene families across ecological guilds.</title>
        <authorList>
            <consortium name="Lawrence Berkeley National Laboratory"/>
            <person name="Harder C.B."/>
            <person name="Miyauchi S."/>
            <person name="Viragh M."/>
            <person name="Kuo A."/>
            <person name="Thoen E."/>
            <person name="Andreopoulos B."/>
            <person name="Lu D."/>
            <person name="Skrede I."/>
            <person name="Drula E."/>
            <person name="Henrissat B."/>
            <person name="Morin E."/>
            <person name="Kohler A."/>
            <person name="Barry K."/>
            <person name="LaButti K."/>
            <person name="Morin E."/>
            <person name="Salamov A."/>
            <person name="Lipzen A."/>
            <person name="Mereny Z."/>
            <person name="Hegedus B."/>
            <person name="Baldrian P."/>
            <person name="Stursova M."/>
            <person name="Weitz H."/>
            <person name="Taylor A."/>
            <person name="Grigoriev I.V."/>
            <person name="Nagy L.G."/>
            <person name="Martin F."/>
            <person name="Kauserud H."/>
        </authorList>
    </citation>
    <scope>NUCLEOTIDE SEQUENCE</scope>
    <source>
        <strain evidence="3">CBHHK067</strain>
    </source>
</reference>
<evidence type="ECO:0000256" key="1">
    <source>
        <dbReference type="SAM" id="MobiDB-lite"/>
    </source>
</evidence>
<proteinExistence type="predicted"/>
<dbReference type="EMBL" id="JARKIE010000404">
    <property type="protein sequence ID" value="KAJ7645007.1"/>
    <property type="molecule type" value="Genomic_DNA"/>
</dbReference>
<keyword evidence="2" id="KW-0812">Transmembrane</keyword>
<keyword evidence="2" id="KW-1133">Transmembrane helix</keyword>
<keyword evidence="4" id="KW-1185">Reference proteome</keyword>
<feature type="compositionally biased region" description="Polar residues" evidence="1">
    <location>
        <begin position="322"/>
        <end position="336"/>
    </location>
</feature>
<organism evidence="3 4">
    <name type="scientific">Mycena rosella</name>
    <name type="common">Pink bonnet</name>
    <name type="synonym">Agaricus rosellus</name>
    <dbReference type="NCBI Taxonomy" id="1033263"/>
    <lineage>
        <taxon>Eukaryota</taxon>
        <taxon>Fungi</taxon>
        <taxon>Dikarya</taxon>
        <taxon>Basidiomycota</taxon>
        <taxon>Agaricomycotina</taxon>
        <taxon>Agaricomycetes</taxon>
        <taxon>Agaricomycetidae</taxon>
        <taxon>Agaricales</taxon>
        <taxon>Marasmiineae</taxon>
        <taxon>Mycenaceae</taxon>
        <taxon>Mycena</taxon>
    </lineage>
</organism>
<gene>
    <name evidence="3" type="ORF">B0H17DRAFT_1216122</name>
</gene>
<comment type="caution">
    <text evidence="3">The sequence shown here is derived from an EMBL/GenBank/DDBJ whole genome shotgun (WGS) entry which is preliminary data.</text>
</comment>
<evidence type="ECO:0000256" key="2">
    <source>
        <dbReference type="SAM" id="Phobius"/>
    </source>
</evidence>
<dbReference type="AlphaFoldDB" id="A0AAD7CCP1"/>
<evidence type="ECO:0000313" key="4">
    <source>
        <dbReference type="Proteomes" id="UP001221757"/>
    </source>
</evidence>
<protein>
    <submittedName>
        <fullName evidence="3">Uncharacterized protein</fullName>
    </submittedName>
</protein>
<sequence>MIEVNSNTGTSFEDVRIDVLVVSRPALTETASAVPFRRARRLIAAALPTPSDIAPFVPRLPTRPDPAVAPPRRVCLRACGGALSLARAAVTSHGDHDRLPPHRFGLHTVDGAHAASVPLPSAVVFDAAAPLPPSPSTIWQTAPMTLSLGCNTLNPRPLDHSSSYTGCRLASQAPLDSHSGRPLAERAVIDLHAPLISEPAQPVVALADRFITVASRGRNGAYSYIELLFCFLFCSFSQISSDCPISIHVVVDVIRPRRAHNRRLYGVYLCLLGVVLAGSLRAFRQYDADAAKRRLRPSSCIWAHAFAAPTSSICQHKHNARPRTTPSVHVQASSMGHPSPSRPLNVPRAVLELRRSSPSTPPTLTVLFAAPPPPFVIPM</sequence>
<feature type="region of interest" description="Disordered" evidence="1">
    <location>
        <begin position="319"/>
        <end position="344"/>
    </location>
</feature>
<keyword evidence="2" id="KW-0472">Membrane</keyword>
<accession>A0AAD7CCP1</accession>
<name>A0AAD7CCP1_MYCRO</name>